<dbReference type="VEuPathDB" id="FungiDB:ASPWEDRAFT_42695"/>
<gene>
    <name evidence="2" type="ORF">ASPWEDRAFT_42695</name>
</gene>
<dbReference type="EMBL" id="KV878214">
    <property type="protein sequence ID" value="OJJ32684.1"/>
    <property type="molecule type" value="Genomic_DNA"/>
</dbReference>
<evidence type="ECO:0000313" key="2">
    <source>
        <dbReference type="EMBL" id="OJJ32684.1"/>
    </source>
</evidence>
<feature type="region of interest" description="Disordered" evidence="1">
    <location>
        <begin position="199"/>
        <end position="253"/>
    </location>
</feature>
<organism evidence="2 3">
    <name type="scientific">Aspergillus wentii DTO 134E9</name>
    <dbReference type="NCBI Taxonomy" id="1073089"/>
    <lineage>
        <taxon>Eukaryota</taxon>
        <taxon>Fungi</taxon>
        <taxon>Dikarya</taxon>
        <taxon>Ascomycota</taxon>
        <taxon>Pezizomycotina</taxon>
        <taxon>Eurotiomycetes</taxon>
        <taxon>Eurotiomycetidae</taxon>
        <taxon>Eurotiales</taxon>
        <taxon>Aspergillaceae</taxon>
        <taxon>Aspergillus</taxon>
        <taxon>Aspergillus subgen. Cremei</taxon>
    </lineage>
</organism>
<dbReference type="AlphaFoldDB" id="A0A1L9RCP2"/>
<evidence type="ECO:0000256" key="1">
    <source>
        <dbReference type="SAM" id="MobiDB-lite"/>
    </source>
</evidence>
<keyword evidence="3" id="KW-1185">Reference proteome</keyword>
<dbReference type="OrthoDB" id="4364733at2759"/>
<feature type="compositionally biased region" description="Basic and acidic residues" evidence="1">
    <location>
        <begin position="222"/>
        <end position="235"/>
    </location>
</feature>
<dbReference type="GeneID" id="63751690"/>
<name>A0A1L9RCP2_ASPWE</name>
<evidence type="ECO:0000313" key="3">
    <source>
        <dbReference type="Proteomes" id="UP000184383"/>
    </source>
</evidence>
<feature type="compositionally biased region" description="Acidic residues" evidence="1">
    <location>
        <begin position="199"/>
        <end position="219"/>
    </location>
</feature>
<proteinExistence type="predicted"/>
<reference evidence="3" key="1">
    <citation type="journal article" date="2017" name="Genome Biol.">
        <title>Comparative genomics reveals high biological diversity and specific adaptations in the industrially and medically important fungal genus Aspergillus.</title>
        <authorList>
            <person name="de Vries R.P."/>
            <person name="Riley R."/>
            <person name="Wiebenga A."/>
            <person name="Aguilar-Osorio G."/>
            <person name="Amillis S."/>
            <person name="Uchima C.A."/>
            <person name="Anderluh G."/>
            <person name="Asadollahi M."/>
            <person name="Askin M."/>
            <person name="Barry K."/>
            <person name="Battaglia E."/>
            <person name="Bayram O."/>
            <person name="Benocci T."/>
            <person name="Braus-Stromeyer S.A."/>
            <person name="Caldana C."/>
            <person name="Canovas D."/>
            <person name="Cerqueira G.C."/>
            <person name="Chen F."/>
            <person name="Chen W."/>
            <person name="Choi C."/>
            <person name="Clum A."/>
            <person name="Dos Santos R.A."/>
            <person name="Damasio A.R."/>
            <person name="Diallinas G."/>
            <person name="Emri T."/>
            <person name="Fekete E."/>
            <person name="Flipphi M."/>
            <person name="Freyberg S."/>
            <person name="Gallo A."/>
            <person name="Gournas C."/>
            <person name="Habgood R."/>
            <person name="Hainaut M."/>
            <person name="Harispe M.L."/>
            <person name="Henrissat B."/>
            <person name="Hilden K.S."/>
            <person name="Hope R."/>
            <person name="Hossain A."/>
            <person name="Karabika E."/>
            <person name="Karaffa L."/>
            <person name="Karanyi Z."/>
            <person name="Krasevec N."/>
            <person name="Kuo A."/>
            <person name="Kusch H."/>
            <person name="LaButti K."/>
            <person name="Lagendijk E.L."/>
            <person name="Lapidus A."/>
            <person name="Levasseur A."/>
            <person name="Lindquist E."/>
            <person name="Lipzen A."/>
            <person name="Logrieco A.F."/>
            <person name="MacCabe A."/>
            <person name="Maekelae M.R."/>
            <person name="Malavazi I."/>
            <person name="Melin P."/>
            <person name="Meyer V."/>
            <person name="Mielnichuk N."/>
            <person name="Miskei M."/>
            <person name="Molnar A.P."/>
            <person name="Mule G."/>
            <person name="Ngan C.Y."/>
            <person name="Orejas M."/>
            <person name="Orosz E."/>
            <person name="Ouedraogo J.P."/>
            <person name="Overkamp K.M."/>
            <person name="Park H.-S."/>
            <person name="Perrone G."/>
            <person name="Piumi F."/>
            <person name="Punt P.J."/>
            <person name="Ram A.F."/>
            <person name="Ramon A."/>
            <person name="Rauscher S."/>
            <person name="Record E."/>
            <person name="Riano-Pachon D.M."/>
            <person name="Robert V."/>
            <person name="Roehrig J."/>
            <person name="Ruller R."/>
            <person name="Salamov A."/>
            <person name="Salih N.S."/>
            <person name="Samson R.A."/>
            <person name="Sandor E."/>
            <person name="Sanguinetti M."/>
            <person name="Schuetze T."/>
            <person name="Sepcic K."/>
            <person name="Shelest E."/>
            <person name="Sherlock G."/>
            <person name="Sophianopoulou V."/>
            <person name="Squina F.M."/>
            <person name="Sun H."/>
            <person name="Susca A."/>
            <person name="Todd R.B."/>
            <person name="Tsang A."/>
            <person name="Unkles S.E."/>
            <person name="van de Wiele N."/>
            <person name="van Rossen-Uffink D."/>
            <person name="Oliveira J.V."/>
            <person name="Vesth T.C."/>
            <person name="Visser J."/>
            <person name="Yu J.-H."/>
            <person name="Zhou M."/>
            <person name="Andersen M.R."/>
            <person name="Archer D.B."/>
            <person name="Baker S.E."/>
            <person name="Benoit I."/>
            <person name="Brakhage A.A."/>
            <person name="Braus G.H."/>
            <person name="Fischer R."/>
            <person name="Frisvad J.C."/>
            <person name="Goldman G.H."/>
            <person name="Houbraken J."/>
            <person name="Oakley B."/>
            <person name="Pocsi I."/>
            <person name="Scazzocchio C."/>
            <person name="Seiboth B."/>
            <person name="vanKuyk P.A."/>
            <person name="Wortman J."/>
            <person name="Dyer P.S."/>
            <person name="Grigoriev I.V."/>
        </authorList>
    </citation>
    <scope>NUCLEOTIDE SEQUENCE [LARGE SCALE GENOMIC DNA]</scope>
    <source>
        <strain evidence="3">DTO 134E9</strain>
    </source>
</reference>
<dbReference type="RefSeq" id="XP_040686361.1">
    <property type="nucleotide sequence ID" value="XM_040835842.1"/>
</dbReference>
<dbReference type="Proteomes" id="UP000184383">
    <property type="component" value="Unassembled WGS sequence"/>
</dbReference>
<protein>
    <submittedName>
        <fullName evidence="2">Uncharacterized protein</fullName>
    </submittedName>
</protein>
<sequence>MRQYIDQLDREKLASIVHQATQAHPDVALMVTAAIREIREKERRRIINFDFYSKAIWRKINIKYSSMTGSKQYDIAGEVVGEIASAIDTIVASCGSNANSQTRYNGLSVLRKIGKTIALSATDTLGHEVQQEFQGESCLEDGMWEIVSAMTIQERDDIVNDNQDEEALWPKLEELLGLANDYCIFERLGDVLDLLSGEGDYDEEKEENEGDGENEEQYEDFSYAKEGDETEHEGGNPEFLSCWDIHAPPQSSP</sequence>
<accession>A0A1L9RCP2</accession>